<dbReference type="GeneID" id="69848402"/>
<dbReference type="SUPFAM" id="SSF53187">
    <property type="entry name" value="Zn-dependent exopeptidases"/>
    <property type="match status" value="1"/>
</dbReference>
<dbReference type="PANTHER" id="PTHR37326:SF1">
    <property type="entry name" value="BLL3975 PROTEIN"/>
    <property type="match status" value="1"/>
</dbReference>
<keyword evidence="3" id="KW-0378">Hydrolase</keyword>
<comment type="caution">
    <text evidence="6">The sequence shown here is derived from an EMBL/GenBank/DDBJ whole genome shotgun (WGS) entry which is preliminary data.</text>
</comment>
<comment type="cofactor">
    <cofactor evidence="1">
        <name>Zn(2+)</name>
        <dbReference type="ChEBI" id="CHEBI:29105"/>
    </cofactor>
</comment>
<dbReference type="RefSeq" id="WP_006849356.1">
    <property type="nucleotide sequence ID" value="NZ_CP085932.1"/>
</dbReference>
<evidence type="ECO:0000256" key="1">
    <source>
        <dbReference type="ARBA" id="ARBA00001947"/>
    </source>
</evidence>
<accession>D1PHH1</accession>
<evidence type="ECO:0000259" key="5">
    <source>
        <dbReference type="Pfam" id="PF24827"/>
    </source>
</evidence>
<dbReference type="OrthoDB" id="9782876at2"/>
<keyword evidence="2" id="KW-0479">Metal-binding</keyword>
<organism evidence="6 7">
    <name type="scientific">Segatella copri DSM 18205</name>
    <dbReference type="NCBI Taxonomy" id="537011"/>
    <lineage>
        <taxon>Bacteria</taxon>
        <taxon>Pseudomonadati</taxon>
        <taxon>Bacteroidota</taxon>
        <taxon>Bacteroidia</taxon>
        <taxon>Bacteroidales</taxon>
        <taxon>Prevotellaceae</taxon>
        <taxon>Segatella</taxon>
    </lineage>
</organism>
<dbReference type="CDD" id="cd06253">
    <property type="entry name" value="M14_ASTE_ASPA-like"/>
    <property type="match status" value="1"/>
</dbReference>
<reference evidence="6" key="1">
    <citation type="submission" date="2009-11" db="EMBL/GenBank/DDBJ databases">
        <authorList>
            <person name="Weinstock G."/>
            <person name="Sodergren E."/>
            <person name="Clifton S."/>
            <person name="Fulton L."/>
            <person name="Fulton B."/>
            <person name="Courtney L."/>
            <person name="Fronick C."/>
            <person name="Harrison M."/>
            <person name="Strong C."/>
            <person name="Farmer C."/>
            <person name="Delahaunty K."/>
            <person name="Markovic C."/>
            <person name="Hall O."/>
            <person name="Minx P."/>
            <person name="Tomlinson C."/>
            <person name="Mitreva M."/>
            <person name="Nelson J."/>
            <person name="Hou S."/>
            <person name="Wollam A."/>
            <person name="Pepin K.H."/>
            <person name="Johnson M."/>
            <person name="Bhonagiri V."/>
            <person name="Nash W.E."/>
            <person name="Warren W."/>
            <person name="Chinwalla A."/>
            <person name="Mardis E.R."/>
            <person name="Wilson R.K."/>
        </authorList>
    </citation>
    <scope>NUCLEOTIDE SEQUENCE [LARGE SCALE GENOMIC DNA]</scope>
    <source>
        <strain evidence="6">DSM 18205</strain>
    </source>
</reference>
<dbReference type="EMBL" id="ACBX02000052">
    <property type="protein sequence ID" value="EFB33823.1"/>
    <property type="molecule type" value="Genomic_DNA"/>
</dbReference>
<dbReference type="Gene3D" id="3.40.630.10">
    <property type="entry name" value="Zn peptidases"/>
    <property type="match status" value="1"/>
</dbReference>
<keyword evidence="4" id="KW-0862">Zinc</keyword>
<dbReference type="InterPro" id="IPR053138">
    <property type="entry name" value="N-alpha-Ac-DABA_deacetylase"/>
</dbReference>
<keyword evidence="7" id="KW-1185">Reference proteome</keyword>
<dbReference type="PaxDb" id="537011-PREVCOP_06691"/>
<dbReference type="InterPro" id="IPR055438">
    <property type="entry name" value="AstE_AspA_cat"/>
</dbReference>
<name>D1PHH1_9BACT</name>
<sequence>MKKETLFSMKSPYRDDFNIDGFLFGSGEKTLAIVGAMRGDEIQQQYICARMVVVLKDLERKGRIADGKSILVIPSCNPFSMNVSKRFWAMDGTDINRMFPGYDKGETTQRIAAALFEQIKDYKYGIQMASFYIPGNFVPHVRMLQTGYEDVQTASHFGLPFVTIRKPLPYDTTLLNYNWQIWGCKAFSLYAGQTNYVEDGTSMQSVEAILRFLSKEGIISYKNKSAGYESVVLNEKDLCNVIARRAGIFYRLKNIGMQVTEGEVLARILNPYDSSVLEEVKAPVNGEIFFAHNKPLVLEHAILYRIIREEES</sequence>
<dbReference type="HOGENOM" id="CLU_035605_3_0_10"/>
<gene>
    <name evidence="6" type="ORF">PREVCOP_06691</name>
</gene>
<dbReference type="GO" id="GO:0046872">
    <property type="term" value="F:metal ion binding"/>
    <property type="evidence" value="ECO:0007669"/>
    <property type="project" value="UniProtKB-KW"/>
</dbReference>
<dbReference type="Proteomes" id="UP000004477">
    <property type="component" value="Unassembled WGS sequence"/>
</dbReference>
<proteinExistence type="predicted"/>
<feature type="domain" description="Succinylglutamate desuccinylase/Aspartoacylase catalytic" evidence="5">
    <location>
        <begin position="29"/>
        <end position="118"/>
    </location>
</feature>
<evidence type="ECO:0000256" key="3">
    <source>
        <dbReference type="ARBA" id="ARBA00022801"/>
    </source>
</evidence>
<evidence type="ECO:0000313" key="7">
    <source>
        <dbReference type="Proteomes" id="UP000004477"/>
    </source>
</evidence>
<dbReference type="GO" id="GO:0016788">
    <property type="term" value="F:hydrolase activity, acting on ester bonds"/>
    <property type="evidence" value="ECO:0007669"/>
    <property type="project" value="InterPro"/>
</dbReference>
<evidence type="ECO:0000256" key="4">
    <source>
        <dbReference type="ARBA" id="ARBA00022833"/>
    </source>
</evidence>
<evidence type="ECO:0000313" key="6">
    <source>
        <dbReference type="EMBL" id="EFB33823.1"/>
    </source>
</evidence>
<evidence type="ECO:0000256" key="2">
    <source>
        <dbReference type="ARBA" id="ARBA00022723"/>
    </source>
</evidence>
<dbReference type="STRING" id="537011.PREVCOP_06691"/>
<dbReference type="AlphaFoldDB" id="D1PHH1"/>
<dbReference type="Pfam" id="PF24827">
    <property type="entry name" value="AstE_AspA_cat"/>
    <property type="match status" value="1"/>
</dbReference>
<protein>
    <submittedName>
        <fullName evidence="6">Succinylglutamate desuccinylase/aspartoacylase family protein</fullName>
    </submittedName>
</protein>
<dbReference type="PANTHER" id="PTHR37326">
    <property type="entry name" value="BLL3975 PROTEIN"/>
    <property type="match status" value="1"/>
</dbReference>